<protein>
    <recommendedName>
        <fullName evidence="4">Secreted protein</fullName>
    </recommendedName>
</protein>
<organism evidence="2 3">
    <name type="scientific">Stenotrophomonas daejeonensis</name>
    <dbReference type="NCBI Taxonomy" id="659018"/>
    <lineage>
        <taxon>Bacteria</taxon>
        <taxon>Pseudomonadati</taxon>
        <taxon>Pseudomonadota</taxon>
        <taxon>Gammaproteobacteria</taxon>
        <taxon>Lysobacterales</taxon>
        <taxon>Lysobacteraceae</taxon>
        <taxon>Stenotrophomonas</taxon>
    </lineage>
</organism>
<evidence type="ECO:0000313" key="3">
    <source>
        <dbReference type="Proteomes" id="UP000050940"/>
    </source>
</evidence>
<feature type="chain" id="PRO_5006396897" description="Secreted protein" evidence="1">
    <location>
        <begin position="24"/>
        <end position="143"/>
    </location>
</feature>
<dbReference type="EMBL" id="LDJP01000025">
    <property type="protein sequence ID" value="KRG87290.1"/>
    <property type="molecule type" value="Genomic_DNA"/>
</dbReference>
<comment type="caution">
    <text evidence="2">The sequence shown here is derived from an EMBL/GenBank/DDBJ whole genome shotgun (WGS) entry which is preliminary data.</text>
</comment>
<dbReference type="Proteomes" id="UP000050940">
    <property type="component" value="Unassembled WGS sequence"/>
</dbReference>
<dbReference type="AlphaFoldDB" id="A0A0R0EA99"/>
<proteinExistence type="predicted"/>
<gene>
    <name evidence="2" type="ORF">ABB34_05120</name>
</gene>
<dbReference type="RefSeq" id="WP_057640179.1">
    <property type="nucleotide sequence ID" value="NZ_LDJP01000025.1"/>
</dbReference>
<accession>A0A0R0EA99</accession>
<feature type="signal peptide" evidence="1">
    <location>
        <begin position="1"/>
        <end position="23"/>
    </location>
</feature>
<evidence type="ECO:0008006" key="4">
    <source>
        <dbReference type="Google" id="ProtNLM"/>
    </source>
</evidence>
<evidence type="ECO:0000256" key="1">
    <source>
        <dbReference type="SAM" id="SignalP"/>
    </source>
</evidence>
<dbReference type="STRING" id="659018.ABB34_05120"/>
<sequence length="143" mass="16608">MQRRLFPCLIALSLLLLAMTVQAAGLSRAQRAKLAQAQEAYVAAVRWSDFEAAEGFIDPAYWQEHPLSDLQRERYRQVQVSGYRERSSGVGADGMIERRIEMKVVNRNTQAERTVMVNERWRWDAEGKRWWQAQGLPDLWQGQ</sequence>
<keyword evidence="1" id="KW-0732">Signal</keyword>
<name>A0A0R0EA99_9GAMM</name>
<dbReference type="PATRIC" id="fig|659018.3.peg.930"/>
<keyword evidence="3" id="KW-1185">Reference proteome</keyword>
<reference evidence="2 3" key="1">
    <citation type="submission" date="2015-05" db="EMBL/GenBank/DDBJ databases">
        <title>Genome sequencing and analysis of members of genus Stenotrophomonas.</title>
        <authorList>
            <person name="Patil P.P."/>
            <person name="Midha S."/>
            <person name="Patil P.B."/>
        </authorList>
    </citation>
    <scope>NUCLEOTIDE SEQUENCE [LARGE SCALE GENOMIC DNA]</scope>
    <source>
        <strain evidence="2 3">JCM 16244</strain>
    </source>
</reference>
<evidence type="ECO:0000313" key="2">
    <source>
        <dbReference type="EMBL" id="KRG87290.1"/>
    </source>
</evidence>